<dbReference type="AlphaFoldDB" id="A0AAD5UDL4"/>
<reference evidence="3" key="1">
    <citation type="submission" date="2020-05" db="EMBL/GenBank/DDBJ databases">
        <title>Phylogenomic resolution of chytrid fungi.</title>
        <authorList>
            <person name="Stajich J.E."/>
            <person name="Amses K."/>
            <person name="Simmons R."/>
            <person name="Seto K."/>
            <person name="Myers J."/>
            <person name="Bonds A."/>
            <person name="Quandt C.A."/>
            <person name="Barry K."/>
            <person name="Liu P."/>
            <person name="Grigoriev I."/>
            <person name="Longcore J.E."/>
            <person name="James T.Y."/>
        </authorList>
    </citation>
    <scope>NUCLEOTIDE SEQUENCE</scope>
    <source>
        <strain evidence="3">PLAUS21</strain>
    </source>
</reference>
<keyword evidence="4" id="KW-1185">Reference proteome</keyword>
<keyword evidence="1" id="KW-0175">Coiled coil</keyword>
<sequence>MENQSILGSIYGSVKTKFNSIYNEINSVLSSRTKRNKIVSTPGKITKRRVKTFETPKRRRAVEQVEDEEEPDRLRLVEKKIQWLVDQQLTNFDGYLQPQFTPTKERETPTKIDSLQPTPLISLEQNIPELASQTNSPLLDKVPVPPPPPPVTKRVDTPIPMKNLLLEMKQVVLKPVNQRVLKERQDHESLLKKQLEKRLSFIQQEEEIENDEWDS</sequence>
<comment type="caution">
    <text evidence="3">The sequence shown here is derived from an EMBL/GenBank/DDBJ whole genome shotgun (WGS) entry which is preliminary data.</text>
</comment>
<evidence type="ECO:0000313" key="4">
    <source>
        <dbReference type="Proteomes" id="UP001210925"/>
    </source>
</evidence>
<evidence type="ECO:0000313" key="3">
    <source>
        <dbReference type="EMBL" id="KAJ3251903.1"/>
    </source>
</evidence>
<proteinExistence type="predicted"/>
<accession>A0AAD5UDL4</accession>
<organism evidence="3 4">
    <name type="scientific">Boothiomyces macroporosus</name>
    <dbReference type="NCBI Taxonomy" id="261099"/>
    <lineage>
        <taxon>Eukaryota</taxon>
        <taxon>Fungi</taxon>
        <taxon>Fungi incertae sedis</taxon>
        <taxon>Chytridiomycota</taxon>
        <taxon>Chytridiomycota incertae sedis</taxon>
        <taxon>Chytridiomycetes</taxon>
        <taxon>Rhizophydiales</taxon>
        <taxon>Terramycetaceae</taxon>
        <taxon>Boothiomyces</taxon>
    </lineage>
</organism>
<gene>
    <name evidence="3" type="ORF">HK103_002008</name>
</gene>
<dbReference type="EMBL" id="JADGKB010000162">
    <property type="protein sequence ID" value="KAJ3251903.1"/>
    <property type="molecule type" value="Genomic_DNA"/>
</dbReference>
<evidence type="ECO:0000256" key="2">
    <source>
        <dbReference type="SAM" id="MobiDB-lite"/>
    </source>
</evidence>
<dbReference type="Proteomes" id="UP001210925">
    <property type="component" value="Unassembled WGS sequence"/>
</dbReference>
<feature type="coiled-coil region" evidence="1">
    <location>
        <begin position="177"/>
        <end position="212"/>
    </location>
</feature>
<name>A0AAD5UDL4_9FUNG</name>
<protein>
    <submittedName>
        <fullName evidence="3">Uncharacterized protein</fullName>
    </submittedName>
</protein>
<feature type="region of interest" description="Disordered" evidence="2">
    <location>
        <begin position="136"/>
        <end position="156"/>
    </location>
</feature>
<evidence type="ECO:0000256" key="1">
    <source>
        <dbReference type="SAM" id="Coils"/>
    </source>
</evidence>